<evidence type="ECO:0000256" key="2">
    <source>
        <dbReference type="ARBA" id="ARBA00012438"/>
    </source>
</evidence>
<keyword evidence="9" id="KW-0812">Transmembrane</keyword>
<dbReference type="SMART" id="SM00028">
    <property type="entry name" value="TPR"/>
    <property type="match status" value="6"/>
</dbReference>
<dbReference type="Pfam" id="PF00512">
    <property type="entry name" value="HisKA"/>
    <property type="match status" value="1"/>
</dbReference>
<dbReference type="PROSITE" id="PS50109">
    <property type="entry name" value="HIS_KIN"/>
    <property type="match status" value="1"/>
</dbReference>
<feature type="domain" description="Histidine kinase" evidence="10">
    <location>
        <begin position="499"/>
        <end position="714"/>
    </location>
</feature>
<dbReference type="GO" id="GO:0000155">
    <property type="term" value="F:phosphorelay sensor kinase activity"/>
    <property type="evidence" value="ECO:0007669"/>
    <property type="project" value="InterPro"/>
</dbReference>
<dbReference type="PANTHER" id="PTHR43711:SF1">
    <property type="entry name" value="HISTIDINE KINASE 1"/>
    <property type="match status" value="1"/>
</dbReference>
<keyword evidence="12" id="KW-1185">Reference proteome</keyword>
<accession>A0A244CU58</accession>
<reference evidence="11 12" key="1">
    <citation type="submission" date="2017-02" db="EMBL/GenBank/DDBJ databases">
        <title>Pseudoalteromonas ulvae TC14 Genome.</title>
        <authorList>
            <person name="Molmeret M."/>
        </authorList>
    </citation>
    <scope>NUCLEOTIDE SEQUENCE [LARGE SCALE GENOMIC DNA]</scope>
    <source>
        <strain evidence="11">TC14</strain>
    </source>
</reference>
<dbReference type="Gene3D" id="1.25.40.10">
    <property type="entry name" value="Tetratricopeptide repeat domain"/>
    <property type="match status" value="2"/>
</dbReference>
<evidence type="ECO:0000256" key="4">
    <source>
        <dbReference type="ARBA" id="ARBA00022679"/>
    </source>
</evidence>
<dbReference type="InterPro" id="IPR036097">
    <property type="entry name" value="HisK_dim/P_sf"/>
</dbReference>
<keyword evidence="4" id="KW-0808">Transferase</keyword>
<keyword evidence="5" id="KW-0418">Kinase</keyword>
<evidence type="ECO:0000256" key="5">
    <source>
        <dbReference type="ARBA" id="ARBA00022777"/>
    </source>
</evidence>
<dbReference type="InterPro" id="IPR011990">
    <property type="entry name" value="TPR-like_helical_dom_sf"/>
</dbReference>
<sequence length="714" mass="81659">MRITNLIIFICVFFSTFIWGKTTLLDDIDLSNSAALPQLMQLAEGANGKNKAAIQLKIAKYHWLNGNYPSAIKILDALITSDNAHTVVLSWFERSLLEKNRTNYSQAEQIMLSHILPLLNEEAALFSLSEQANFYRMTGVYQRNLAKLPQAEHHYNLALALYIQAENNDGLAKIYNNLGVLYETQRKLDLAIEYQLKAMSLLNQGDNLAEIASNAFNLGELYRQTNDSERAQALFQQALAIDIKRNNHADIAFDYRSLASLEIEKKQYQQALKYNNLALDNLKKIDAKRAIARTYLQSERIYEKLNDSSAQKTALDQAEHFALLAGEKLTLRYIHNSFVHYYLSQDLLSLALERAYLALEISTAIESDLLLQDDHRSLANVLKLQQHFEAAYTHLEKANEYRQKLNQQSSIEQREKNKKDINLLQEQLKVKELEQTEQYQLKLIAKTQADKMKVIALFIIVSLLLIMALFVVLQRKKVAALQSKYNEKLLKHKDQLLADISHELRTPLTSLKLQVDALQYNLISDVQTSYRHISQKVMDINRLICDIYELAQSESSDLHLTMHQHHVATLLNAWLNEFAEYVQGHGFEWQQDIRLEDQHCVWDQAKIKQVLLNLIANSCLYTDKPGSINLSAYCKKQHLIISVNDTSPGVEKEHWQKIFKRLYRVEKSRSRQLGGSGLGLAICKNLVEAHQGTIRATDSPLGGLKVSIKLPIAS</sequence>
<dbReference type="RefSeq" id="WP_086742148.1">
    <property type="nucleotide sequence ID" value="NZ_MWPV01000001.1"/>
</dbReference>
<feature type="repeat" description="TPR" evidence="7">
    <location>
        <begin position="212"/>
        <end position="245"/>
    </location>
</feature>
<dbReference type="Pfam" id="PF02518">
    <property type="entry name" value="HATPase_c"/>
    <property type="match status" value="1"/>
</dbReference>
<keyword evidence="7" id="KW-0802">TPR repeat</keyword>
<dbReference type="SUPFAM" id="SSF48452">
    <property type="entry name" value="TPR-like"/>
    <property type="match status" value="1"/>
</dbReference>
<dbReference type="OrthoDB" id="6284090at2"/>
<evidence type="ECO:0000256" key="3">
    <source>
        <dbReference type="ARBA" id="ARBA00022553"/>
    </source>
</evidence>
<dbReference type="InterPro" id="IPR050736">
    <property type="entry name" value="Sensor_HK_Regulatory"/>
</dbReference>
<keyword evidence="9" id="KW-0472">Membrane</keyword>
<dbReference type="Gene3D" id="1.10.287.130">
    <property type="match status" value="1"/>
</dbReference>
<keyword evidence="6" id="KW-0902">Two-component regulatory system</keyword>
<dbReference type="InterPro" id="IPR019734">
    <property type="entry name" value="TPR_rpt"/>
</dbReference>
<evidence type="ECO:0000256" key="8">
    <source>
        <dbReference type="SAM" id="Coils"/>
    </source>
</evidence>
<dbReference type="CDD" id="cd00082">
    <property type="entry name" value="HisKA"/>
    <property type="match status" value="1"/>
</dbReference>
<dbReference type="SMART" id="SM00388">
    <property type="entry name" value="HisKA"/>
    <property type="match status" value="1"/>
</dbReference>
<dbReference type="Pfam" id="PF13424">
    <property type="entry name" value="TPR_12"/>
    <property type="match status" value="1"/>
</dbReference>
<dbReference type="FunFam" id="3.30.565.10:FF:000006">
    <property type="entry name" value="Sensor histidine kinase WalK"/>
    <property type="match status" value="1"/>
</dbReference>
<dbReference type="Gene3D" id="3.30.565.10">
    <property type="entry name" value="Histidine kinase-like ATPase, C-terminal domain"/>
    <property type="match status" value="1"/>
</dbReference>
<evidence type="ECO:0000313" key="12">
    <source>
        <dbReference type="Proteomes" id="UP000194841"/>
    </source>
</evidence>
<comment type="caution">
    <text evidence="11">The sequence shown here is derived from an EMBL/GenBank/DDBJ whole genome shotgun (WGS) entry which is preliminary data.</text>
</comment>
<dbReference type="InterPro" id="IPR004358">
    <property type="entry name" value="Sig_transdc_His_kin-like_C"/>
</dbReference>
<feature type="coiled-coil region" evidence="8">
    <location>
        <begin position="395"/>
        <end position="434"/>
    </location>
</feature>
<dbReference type="EC" id="2.7.13.3" evidence="2"/>
<dbReference type="SMART" id="SM00387">
    <property type="entry name" value="HATPase_c"/>
    <property type="match status" value="1"/>
</dbReference>
<gene>
    <name evidence="11" type="ORF">B1199_00320</name>
</gene>
<organism evidence="11 12">
    <name type="scientific">Pseudoalteromonas ulvae</name>
    <dbReference type="NCBI Taxonomy" id="107327"/>
    <lineage>
        <taxon>Bacteria</taxon>
        <taxon>Pseudomonadati</taxon>
        <taxon>Pseudomonadota</taxon>
        <taxon>Gammaproteobacteria</taxon>
        <taxon>Alteromonadales</taxon>
        <taxon>Pseudoalteromonadaceae</taxon>
        <taxon>Pseudoalteromonas</taxon>
    </lineage>
</organism>
<dbReference type="InterPro" id="IPR003594">
    <property type="entry name" value="HATPase_dom"/>
</dbReference>
<keyword evidence="8" id="KW-0175">Coiled coil</keyword>
<feature type="transmembrane region" description="Helical" evidence="9">
    <location>
        <begin position="454"/>
        <end position="473"/>
    </location>
</feature>
<dbReference type="PRINTS" id="PR00344">
    <property type="entry name" value="BCTRLSENSOR"/>
</dbReference>
<proteinExistence type="predicted"/>
<evidence type="ECO:0000313" key="11">
    <source>
        <dbReference type="EMBL" id="OUL58769.1"/>
    </source>
</evidence>
<evidence type="ECO:0000256" key="7">
    <source>
        <dbReference type="PROSITE-ProRule" id="PRU00339"/>
    </source>
</evidence>
<dbReference type="SUPFAM" id="SSF55874">
    <property type="entry name" value="ATPase domain of HSP90 chaperone/DNA topoisomerase II/histidine kinase"/>
    <property type="match status" value="1"/>
</dbReference>
<dbReference type="InterPro" id="IPR005467">
    <property type="entry name" value="His_kinase_dom"/>
</dbReference>
<dbReference type="GO" id="GO:0005886">
    <property type="term" value="C:plasma membrane"/>
    <property type="evidence" value="ECO:0007669"/>
    <property type="project" value="UniProtKB-ARBA"/>
</dbReference>
<dbReference type="InterPro" id="IPR003661">
    <property type="entry name" value="HisK_dim/P_dom"/>
</dbReference>
<name>A0A244CU58_PSEDV</name>
<dbReference type="EMBL" id="MWPV01000001">
    <property type="protein sequence ID" value="OUL58769.1"/>
    <property type="molecule type" value="Genomic_DNA"/>
</dbReference>
<evidence type="ECO:0000256" key="9">
    <source>
        <dbReference type="SAM" id="Phobius"/>
    </source>
</evidence>
<keyword evidence="3" id="KW-0597">Phosphoprotein</keyword>
<evidence type="ECO:0000256" key="1">
    <source>
        <dbReference type="ARBA" id="ARBA00000085"/>
    </source>
</evidence>
<protein>
    <recommendedName>
        <fullName evidence="2">histidine kinase</fullName>
        <ecNumber evidence="2">2.7.13.3</ecNumber>
    </recommendedName>
</protein>
<evidence type="ECO:0000256" key="6">
    <source>
        <dbReference type="ARBA" id="ARBA00023012"/>
    </source>
</evidence>
<feature type="repeat" description="TPR" evidence="7">
    <location>
        <begin position="172"/>
        <end position="205"/>
    </location>
</feature>
<dbReference type="InterPro" id="IPR036890">
    <property type="entry name" value="HATPase_C_sf"/>
</dbReference>
<comment type="catalytic activity">
    <reaction evidence="1">
        <text>ATP + protein L-histidine = ADP + protein N-phospho-L-histidine.</text>
        <dbReference type="EC" id="2.7.13.3"/>
    </reaction>
</comment>
<keyword evidence="9" id="KW-1133">Transmembrane helix</keyword>
<dbReference type="PANTHER" id="PTHR43711">
    <property type="entry name" value="TWO-COMPONENT HISTIDINE KINASE"/>
    <property type="match status" value="1"/>
</dbReference>
<dbReference type="AlphaFoldDB" id="A0A244CU58"/>
<dbReference type="SUPFAM" id="SSF47384">
    <property type="entry name" value="Homodimeric domain of signal transducing histidine kinase"/>
    <property type="match status" value="1"/>
</dbReference>
<dbReference type="PROSITE" id="PS50005">
    <property type="entry name" value="TPR"/>
    <property type="match status" value="2"/>
</dbReference>
<evidence type="ECO:0000259" key="10">
    <source>
        <dbReference type="PROSITE" id="PS50109"/>
    </source>
</evidence>
<dbReference type="Proteomes" id="UP000194841">
    <property type="component" value="Unassembled WGS sequence"/>
</dbReference>